<dbReference type="EMBL" id="FO082820">
    <property type="protein sequence ID" value="CCF19119.1"/>
    <property type="molecule type" value="Genomic_DNA"/>
</dbReference>
<dbReference type="AlphaFoldDB" id="L0NE14"/>
<dbReference type="Pfam" id="PF06035">
    <property type="entry name" value="Peptidase_C93"/>
    <property type="match status" value="1"/>
</dbReference>
<dbReference type="KEGG" id="rht:NT26_1395"/>
<dbReference type="Proteomes" id="UP000010792">
    <property type="component" value="Chromosome"/>
</dbReference>
<keyword evidence="2" id="KW-1185">Reference proteome</keyword>
<sequence>MNSMRYGRAAIVRCAAIGIAAWLAFGGSAVAGPRAWYYTSVYTAPLHEADINLAKLEEVNKSVNGSMVWVADGKLDTWTIGGRQGDCDDFAVTKLDRLVKAGIPVTSMRLGRGKALGQKHMVLIVFTTSGWYVLDNLSDGIYRNRGRFKPVSRQKTPTPIPQG</sequence>
<dbReference type="OrthoDB" id="7206808at2"/>
<dbReference type="PANTHER" id="PTHR39327:SF1">
    <property type="entry name" value="BLR5470 PROTEIN"/>
    <property type="match status" value="1"/>
</dbReference>
<accession>L0NE14</accession>
<reference evidence="1 2" key="1">
    <citation type="journal article" date="2013" name="Genome Biol. Evol.">
        <title>Life in an arsenic-containing gold mine: genome and physiology of the autotrophic arsenite-oxidizing bacterium rhizobium sp. NT-26.</title>
        <authorList>
            <person name="Andres J."/>
            <person name="Arsene-Ploetze F."/>
            <person name="Barbe V."/>
            <person name="Brochier-Armanet C."/>
            <person name="Cleiss-Arnold J."/>
            <person name="Coppee J.Y."/>
            <person name="Dillies M.A."/>
            <person name="Geist"/>
            <person name="L"/>
            <person name="Joublin A."/>
            <person name="Koechler S."/>
            <person name="Lassalle F."/>
            <person name="Marchal M."/>
            <person name="Medigue C."/>
            <person name="Muller D."/>
            <person name="Nesme X."/>
            <person name="Plewniak F."/>
            <person name="Proux C."/>
            <person name="Ramirez-Bahena M.H."/>
            <person name="Schenowitz C."/>
            <person name="Sismeiro O."/>
            <person name="Vallenet D."/>
            <person name="Santini J.M."/>
            <person name="Bertin P.N."/>
        </authorList>
    </citation>
    <scope>NUCLEOTIDE SEQUENCE [LARGE SCALE GENOMIC DNA]</scope>
    <source>
        <strain evidence="1 2">NT-26</strain>
    </source>
</reference>
<dbReference type="Gene3D" id="3.10.620.30">
    <property type="match status" value="1"/>
</dbReference>
<dbReference type="RefSeq" id="WP_052638015.1">
    <property type="nucleotide sequence ID" value="NZ_FO082820.1"/>
</dbReference>
<dbReference type="InterPro" id="IPR010319">
    <property type="entry name" value="Transglutaminase-like_Cys_pept"/>
</dbReference>
<organism evidence="1 2">
    <name type="scientific">Pseudorhizobium banfieldiae</name>
    <dbReference type="NCBI Taxonomy" id="1125847"/>
    <lineage>
        <taxon>Bacteria</taxon>
        <taxon>Pseudomonadati</taxon>
        <taxon>Pseudomonadota</taxon>
        <taxon>Alphaproteobacteria</taxon>
        <taxon>Hyphomicrobiales</taxon>
        <taxon>Rhizobiaceae</taxon>
        <taxon>Rhizobium/Agrobacterium group</taxon>
        <taxon>Pseudorhizobium</taxon>
    </lineage>
</organism>
<evidence type="ECO:0000313" key="2">
    <source>
        <dbReference type="Proteomes" id="UP000010792"/>
    </source>
</evidence>
<dbReference type="PANTHER" id="PTHR39327">
    <property type="match status" value="1"/>
</dbReference>
<dbReference type="STRING" id="1125847.NT26_1395"/>
<proteinExistence type="predicted"/>
<protein>
    <submittedName>
        <fullName evidence="1">Uncharacterized protein</fullName>
    </submittedName>
</protein>
<gene>
    <name evidence="1" type="ORF">NT26_1395</name>
</gene>
<evidence type="ECO:0000313" key="1">
    <source>
        <dbReference type="EMBL" id="CCF19119.1"/>
    </source>
</evidence>
<name>L0NE14_9HYPH</name>